<name>A0A2N9IUH4_FAGSY</name>
<gene>
    <name evidence="1" type="ORF">FSB_LOCUS55816</name>
</gene>
<proteinExistence type="predicted"/>
<dbReference type="EMBL" id="OIVN01006214">
    <property type="protein sequence ID" value="SPD27934.1"/>
    <property type="molecule type" value="Genomic_DNA"/>
</dbReference>
<reference evidence="1" key="1">
    <citation type="submission" date="2018-02" db="EMBL/GenBank/DDBJ databases">
        <authorList>
            <person name="Cohen D.B."/>
            <person name="Kent A.D."/>
        </authorList>
    </citation>
    <scope>NUCLEOTIDE SEQUENCE</scope>
</reference>
<accession>A0A2N9IUH4</accession>
<organism evidence="1">
    <name type="scientific">Fagus sylvatica</name>
    <name type="common">Beechnut</name>
    <dbReference type="NCBI Taxonomy" id="28930"/>
    <lineage>
        <taxon>Eukaryota</taxon>
        <taxon>Viridiplantae</taxon>
        <taxon>Streptophyta</taxon>
        <taxon>Embryophyta</taxon>
        <taxon>Tracheophyta</taxon>
        <taxon>Spermatophyta</taxon>
        <taxon>Magnoliopsida</taxon>
        <taxon>eudicotyledons</taxon>
        <taxon>Gunneridae</taxon>
        <taxon>Pentapetalae</taxon>
        <taxon>rosids</taxon>
        <taxon>fabids</taxon>
        <taxon>Fagales</taxon>
        <taxon>Fagaceae</taxon>
        <taxon>Fagus</taxon>
    </lineage>
</organism>
<protein>
    <submittedName>
        <fullName evidence="1">Uncharacterized protein</fullName>
    </submittedName>
</protein>
<dbReference type="AlphaFoldDB" id="A0A2N9IUH4"/>
<sequence length="80" mass="8729">MVNLNDFSFHLGGFTKVPIYTVKSPLDRLSGGDFVMGVVISLQQLGGRSTPWVVTVAGPYCRLKVAGPRRQLKLAYGFEA</sequence>
<evidence type="ECO:0000313" key="1">
    <source>
        <dbReference type="EMBL" id="SPD27934.1"/>
    </source>
</evidence>